<dbReference type="SUPFAM" id="SSF50978">
    <property type="entry name" value="WD40 repeat-like"/>
    <property type="match status" value="1"/>
</dbReference>
<keyword evidence="1" id="KW-0853">WD repeat</keyword>
<dbReference type="InterPro" id="IPR015943">
    <property type="entry name" value="WD40/YVTN_repeat-like_dom_sf"/>
</dbReference>
<proteinExistence type="predicted"/>
<evidence type="ECO:0000313" key="3">
    <source>
        <dbReference type="EMBL" id="ORD93569.1"/>
    </source>
</evidence>
<dbReference type="EMBL" id="LWDP01000066">
    <property type="protein sequence ID" value="ORD93569.1"/>
    <property type="molecule type" value="Genomic_DNA"/>
</dbReference>
<organism evidence="3 4">
    <name type="scientific">Enterospora canceri</name>
    <dbReference type="NCBI Taxonomy" id="1081671"/>
    <lineage>
        <taxon>Eukaryota</taxon>
        <taxon>Fungi</taxon>
        <taxon>Fungi incertae sedis</taxon>
        <taxon>Microsporidia</taxon>
        <taxon>Enterocytozoonidae</taxon>
        <taxon>Enterospora</taxon>
    </lineage>
</organism>
<dbReference type="AlphaFoldDB" id="A0A1Y1S5W8"/>
<evidence type="ECO:0000313" key="4">
    <source>
        <dbReference type="Proteomes" id="UP000192639"/>
    </source>
</evidence>
<gene>
    <name evidence="3" type="ORF">ECANGB1_1976</name>
</gene>
<sequence length="928" mass="108136">MKMRKHLQKLLISRLASKRITPRQFRAAMKKHSKREETSKNYNLYGTIKAHNGPVERVVPNHSFNKTFIISGGMDGLIKIFDIDKQLLIVTLYGHTCHVIDICIHSSGKYIASADVNGTVLVHEYYKYNEKDCFKLINKFDLGDEILFCEFVKGFAYSETTSIDLVAKVDSRYETKEKPHEMIALTAGGNLVYLDIFKDEEIYRNTALTGHGIKAICITDGGRYLFCGGRWPYLALYDVYDPESMILLEDFRIENNSILYIENIAAAKNVFKVATSHNSIVSIYQYLNKKIRKYTIEATEFNNTNQMYVFRISFLANGLLVILGSDKIVRIYEDDMLLCLADGIGLGSIYTHPSEDIFVIETENDLTFYQVINHRQRYKIVKIHTIRLTISVNDCVFSNNGQYFIASDDTGAITSYKLNFTGRSTNTVQFFRQDLLCNSNNSAVVHELVRKRMKNEDVRDEVYEIMKMDGIGELEYDGNIDVMINRLIYSETVDTNRKNSWWYSTAYEETQKEINMAWITENRAAKHMSAYKIKFERSDQSEKDISSETSEFKETSVQEVLKQTTIGGRNFIESSSCEEIPSKPVLRRDARRILENDVIGGMNHRVMTRRQLIEEDALANLKNFGDLEQMEQNAEESAKRILIDENRKEAVETADIYKKKEKDTLASLIDKAPFKKSRKLIEKVRSTSNTEETEIQAEKLERVEHIERWFDNLQFNKKDEIYLDNKRLKQFALDEKRIKTKTDIKTGYYTIEEIEVAKLYYQNEESAPGEDVPHIKYIKLTLHKNGKTFKNISFYENGLYGIACLKRQHENYKEYEIVTIAGTEIRGMIDRIDGCRIQVCDEWFTQSEIYCGNKNLDLSKYLVEKEVEFNTPFYYINYERINTRIRNGLYRNKDDLVRDINQLFYKSKELESSFYDDIKANRDKILDE</sequence>
<protein>
    <submittedName>
        <fullName evidence="3">Uncharacterized protein</fullName>
    </submittedName>
</protein>
<dbReference type="Gene3D" id="2.130.10.10">
    <property type="entry name" value="YVTN repeat-like/Quinoprotein amine dehydrogenase"/>
    <property type="match status" value="2"/>
</dbReference>
<keyword evidence="4" id="KW-1185">Reference proteome</keyword>
<name>A0A1Y1S5W8_9MICR</name>
<dbReference type="InterPro" id="IPR036322">
    <property type="entry name" value="WD40_repeat_dom_sf"/>
</dbReference>
<dbReference type="InterPro" id="IPR050505">
    <property type="entry name" value="WDR55/POC1"/>
</dbReference>
<dbReference type="SMART" id="SM00320">
    <property type="entry name" value="WD40"/>
    <property type="match status" value="4"/>
</dbReference>
<evidence type="ECO:0000256" key="2">
    <source>
        <dbReference type="ARBA" id="ARBA00022737"/>
    </source>
</evidence>
<dbReference type="OrthoDB" id="2196105at2759"/>
<keyword evidence="2" id="KW-0677">Repeat</keyword>
<reference evidence="3 4" key="1">
    <citation type="journal article" date="2017" name="Environ. Microbiol.">
        <title>Decay of the glycolytic pathway and adaptation to intranuclear parasitism within Enterocytozoonidae microsporidia.</title>
        <authorList>
            <person name="Wiredu Boakye D."/>
            <person name="Jaroenlak P."/>
            <person name="Prachumwat A."/>
            <person name="Williams T.A."/>
            <person name="Bateman K.S."/>
            <person name="Itsathitphaisarn O."/>
            <person name="Sritunyalucksana K."/>
            <person name="Paszkiewicz K.H."/>
            <person name="Moore K.A."/>
            <person name="Stentiford G.D."/>
            <person name="Williams B.A."/>
        </authorList>
    </citation>
    <scope>NUCLEOTIDE SEQUENCE [LARGE SCALE GENOMIC DNA]</scope>
    <source>
        <strain evidence="3 4">GB1</strain>
    </source>
</reference>
<dbReference type="InterPro" id="IPR001680">
    <property type="entry name" value="WD40_rpt"/>
</dbReference>
<dbReference type="Proteomes" id="UP000192639">
    <property type="component" value="Unassembled WGS sequence"/>
</dbReference>
<dbReference type="PANTHER" id="PTHR44019:SF8">
    <property type="entry name" value="POC1 CENTRIOLAR PROTEIN HOMOLOG"/>
    <property type="match status" value="1"/>
</dbReference>
<dbReference type="VEuPathDB" id="MicrosporidiaDB:ECANGB1_1976"/>
<dbReference type="Pfam" id="PF00400">
    <property type="entry name" value="WD40"/>
    <property type="match status" value="2"/>
</dbReference>
<dbReference type="PANTHER" id="PTHR44019">
    <property type="entry name" value="WD REPEAT-CONTAINING PROTEIN 55"/>
    <property type="match status" value="1"/>
</dbReference>
<comment type="caution">
    <text evidence="3">The sequence shown here is derived from an EMBL/GenBank/DDBJ whole genome shotgun (WGS) entry which is preliminary data.</text>
</comment>
<evidence type="ECO:0000256" key="1">
    <source>
        <dbReference type="ARBA" id="ARBA00022574"/>
    </source>
</evidence>
<accession>A0A1Y1S5W8</accession>